<dbReference type="AlphaFoldDB" id="A0A848KF11"/>
<accession>A0A848KF11</accession>
<feature type="compositionally biased region" description="Pro residues" evidence="1">
    <location>
        <begin position="121"/>
        <end position="131"/>
    </location>
</feature>
<feature type="compositionally biased region" description="Polar residues" evidence="1">
    <location>
        <begin position="133"/>
        <end position="151"/>
    </location>
</feature>
<evidence type="ECO:0000313" key="3">
    <source>
        <dbReference type="EMBL" id="NMN95302.1"/>
    </source>
</evidence>
<dbReference type="EMBL" id="VCQU01000003">
    <property type="protein sequence ID" value="NMN95302.1"/>
    <property type="molecule type" value="Genomic_DNA"/>
</dbReference>
<dbReference type="Proteomes" id="UP000535543">
    <property type="component" value="Unassembled WGS sequence"/>
</dbReference>
<keyword evidence="4" id="KW-1185">Reference proteome</keyword>
<keyword evidence="2" id="KW-1133">Transmembrane helix</keyword>
<feature type="transmembrane region" description="Helical" evidence="2">
    <location>
        <begin position="95"/>
        <end position="114"/>
    </location>
</feature>
<comment type="caution">
    <text evidence="3">The sequence shown here is derived from an EMBL/GenBank/DDBJ whole genome shotgun (WGS) entry which is preliminary data.</text>
</comment>
<name>A0A848KF11_9NOCA</name>
<organism evidence="3 4">
    <name type="scientific">Antrihabitans stalactiti</name>
    <dbReference type="NCBI Taxonomy" id="2584121"/>
    <lineage>
        <taxon>Bacteria</taxon>
        <taxon>Bacillati</taxon>
        <taxon>Actinomycetota</taxon>
        <taxon>Actinomycetes</taxon>
        <taxon>Mycobacteriales</taxon>
        <taxon>Nocardiaceae</taxon>
        <taxon>Antrihabitans</taxon>
    </lineage>
</organism>
<gene>
    <name evidence="3" type="ORF">FGL95_09690</name>
</gene>
<keyword evidence="2" id="KW-0472">Membrane</keyword>
<reference evidence="3 4" key="1">
    <citation type="submission" date="2019-05" db="EMBL/GenBank/DDBJ databases">
        <authorList>
            <person name="Lee S.D."/>
        </authorList>
    </citation>
    <scope>NUCLEOTIDE SEQUENCE [LARGE SCALE GENOMIC DNA]</scope>
    <source>
        <strain evidence="3 4">YC2-7</strain>
    </source>
</reference>
<dbReference type="RefSeq" id="WP_169586069.1">
    <property type="nucleotide sequence ID" value="NZ_VCQU01000003.1"/>
</dbReference>
<keyword evidence="2" id="KW-0812">Transmembrane</keyword>
<sequence length="151" mass="14964">MILKKSDSARVDDVLLAEDAATPLTYSSALRQTGGGVLSIAKGSGGLGLLLAKHSYSLAKKGIAKARESGADLAALASVDDVAPAKSSSGRRNKLLAGGAVAAALAAGAAVFRWSRQRSTPQPPAEAPPTLGPSANGSAPSTQQADASAQS</sequence>
<evidence type="ECO:0000256" key="2">
    <source>
        <dbReference type="SAM" id="Phobius"/>
    </source>
</evidence>
<evidence type="ECO:0000313" key="4">
    <source>
        <dbReference type="Proteomes" id="UP000535543"/>
    </source>
</evidence>
<proteinExistence type="predicted"/>
<protein>
    <submittedName>
        <fullName evidence="3">Uncharacterized protein</fullName>
    </submittedName>
</protein>
<feature type="region of interest" description="Disordered" evidence="1">
    <location>
        <begin position="114"/>
        <end position="151"/>
    </location>
</feature>
<reference evidence="3 4" key="2">
    <citation type="submission" date="2020-06" db="EMBL/GenBank/DDBJ databases">
        <title>Antribacter stalactiti gen. nov., sp. nov., a new member of the family Nacardiaceae isolated from a cave.</title>
        <authorList>
            <person name="Kim I.S."/>
        </authorList>
    </citation>
    <scope>NUCLEOTIDE SEQUENCE [LARGE SCALE GENOMIC DNA]</scope>
    <source>
        <strain evidence="3 4">YC2-7</strain>
    </source>
</reference>
<evidence type="ECO:0000256" key="1">
    <source>
        <dbReference type="SAM" id="MobiDB-lite"/>
    </source>
</evidence>